<evidence type="ECO:0000313" key="11">
    <source>
        <dbReference type="EMBL" id="BBL71246.1"/>
    </source>
</evidence>
<feature type="signal peptide" evidence="9">
    <location>
        <begin position="1"/>
        <end position="19"/>
    </location>
</feature>
<organism evidence="11 12">
    <name type="scientific">Methylogaea oryzae</name>
    <dbReference type="NCBI Taxonomy" id="1295382"/>
    <lineage>
        <taxon>Bacteria</taxon>
        <taxon>Pseudomonadati</taxon>
        <taxon>Pseudomonadota</taxon>
        <taxon>Gammaproteobacteria</taxon>
        <taxon>Methylococcales</taxon>
        <taxon>Methylococcaceae</taxon>
        <taxon>Methylogaea</taxon>
    </lineage>
</organism>
<dbReference type="InterPro" id="IPR000297">
    <property type="entry name" value="PPIase_PpiC"/>
</dbReference>
<evidence type="ECO:0000256" key="2">
    <source>
        <dbReference type="ARBA" id="ARBA00007656"/>
    </source>
</evidence>
<name>A0A8D5AID8_9GAMM</name>
<dbReference type="RefSeq" id="WP_221046871.1">
    <property type="nucleotide sequence ID" value="NZ_AP019782.1"/>
</dbReference>
<dbReference type="PANTHER" id="PTHR47245">
    <property type="entry name" value="PEPTIDYLPROLYL ISOMERASE"/>
    <property type="match status" value="1"/>
</dbReference>
<accession>A0A8D5AID8</accession>
<dbReference type="EC" id="5.2.1.8" evidence="3"/>
<dbReference type="InterPro" id="IPR023058">
    <property type="entry name" value="PPIase_PpiC_CS"/>
</dbReference>
<dbReference type="GO" id="GO:0003755">
    <property type="term" value="F:peptidyl-prolyl cis-trans isomerase activity"/>
    <property type="evidence" value="ECO:0007669"/>
    <property type="project" value="UniProtKB-KW"/>
</dbReference>
<feature type="domain" description="PpiC" evidence="10">
    <location>
        <begin position="156"/>
        <end position="247"/>
    </location>
</feature>
<feature type="compositionally biased region" description="Low complexity" evidence="8">
    <location>
        <begin position="295"/>
        <end position="304"/>
    </location>
</feature>
<gene>
    <name evidence="11" type="ORF">MoryE10_18520</name>
</gene>
<evidence type="ECO:0000256" key="8">
    <source>
        <dbReference type="SAM" id="MobiDB-lite"/>
    </source>
</evidence>
<dbReference type="PROSITE" id="PS51257">
    <property type="entry name" value="PROKAR_LIPOPROTEIN"/>
    <property type="match status" value="1"/>
</dbReference>
<keyword evidence="12" id="KW-1185">Reference proteome</keyword>
<dbReference type="EMBL" id="AP019782">
    <property type="protein sequence ID" value="BBL71246.1"/>
    <property type="molecule type" value="Genomic_DNA"/>
</dbReference>
<evidence type="ECO:0000259" key="10">
    <source>
        <dbReference type="PROSITE" id="PS50198"/>
    </source>
</evidence>
<feature type="chain" id="PRO_5034684732" description="peptidylprolyl isomerase" evidence="9">
    <location>
        <begin position="20"/>
        <end position="325"/>
    </location>
</feature>
<reference evidence="11" key="1">
    <citation type="submission" date="2019-06" db="EMBL/GenBank/DDBJ databases">
        <title>Complete genome sequence of Methylogaea oryzae strain JCM16910.</title>
        <authorList>
            <person name="Asakawa S."/>
        </authorList>
    </citation>
    <scope>NUCLEOTIDE SEQUENCE</scope>
    <source>
        <strain evidence="11">E10</strain>
    </source>
</reference>
<dbReference type="PANTHER" id="PTHR47245:SF1">
    <property type="entry name" value="FOLDASE PROTEIN PRSA"/>
    <property type="match status" value="1"/>
</dbReference>
<proteinExistence type="inferred from homology"/>
<sequence>MKKPSLLAAAIAAALAAAGCEQQPDAAKPAASAAPAAPASQAAAPAANLGETVATVNGKAISKAELASLTEEIAARGMADRVTQTQLLDELIKRELLRQEAEAQHLENTQDTAARLANIHRAVLAHAAGQAYVKANPITDDMVKQEYDRQIGGSKATEFKARHILVKTEQEAKDIIKKLQAGAKFDELAKKHSGDPGSAAKGGDLGWFMPQQMVGPFSEAVIKLENGKFTTEPVKSDYGFHVILREDSRAKTPPPFEAVKDQLRDSLQNTVMQKHLEELQSKAKVVRNDAKPAEEAAQPAAEAAPAKEAEKPAAAPEHDHPAEAH</sequence>
<dbReference type="KEGG" id="moz:MoryE10_18520"/>
<protein>
    <recommendedName>
        <fullName evidence="3">peptidylprolyl isomerase</fullName>
        <ecNumber evidence="3">5.2.1.8</ecNumber>
    </recommendedName>
</protein>
<evidence type="ECO:0000256" key="6">
    <source>
        <dbReference type="ARBA" id="ARBA00023235"/>
    </source>
</evidence>
<keyword evidence="6 7" id="KW-0413">Isomerase</keyword>
<evidence type="ECO:0000313" key="12">
    <source>
        <dbReference type="Proteomes" id="UP000824988"/>
    </source>
</evidence>
<comment type="catalytic activity">
    <reaction evidence="1">
        <text>[protein]-peptidylproline (omega=180) = [protein]-peptidylproline (omega=0)</text>
        <dbReference type="Rhea" id="RHEA:16237"/>
        <dbReference type="Rhea" id="RHEA-COMP:10747"/>
        <dbReference type="Rhea" id="RHEA-COMP:10748"/>
        <dbReference type="ChEBI" id="CHEBI:83833"/>
        <dbReference type="ChEBI" id="CHEBI:83834"/>
        <dbReference type="EC" id="5.2.1.8"/>
    </reaction>
</comment>
<feature type="compositionally biased region" description="Basic and acidic residues" evidence="8">
    <location>
        <begin position="282"/>
        <end position="294"/>
    </location>
</feature>
<evidence type="ECO:0000256" key="5">
    <source>
        <dbReference type="ARBA" id="ARBA00023110"/>
    </source>
</evidence>
<evidence type="ECO:0000256" key="4">
    <source>
        <dbReference type="ARBA" id="ARBA00022729"/>
    </source>
</evidence>
<dbReference type="PROSITE" id="PS01096">
    <property type="entry name" value="PPIC_PPIASE_1"/>
    <property type="match status" value="1"/>
</dbReference>
<dbReference type="Proteomes" id="UP000824988">
    <property type="component" value="Chromosome"/>
</dbReference>
<keyword evidence="4 9" id="KW-0732">Signal</keyword>
<evidence type="ECO:0000256" key="9">
    <source>
        <dbReference type="SAM" id="SignalP"/>
    </source>
</evidence>
<comment type="similarity">
    <text evidence="2">Belongs to the PpiC/parvulin rotamase family.</text>
</comment>
<feature type="region of interest" description="Disordered" evidence="8">
    <location>
        <begin position="282"/>
        <end position="325"/>
    </location>
</feature>
<evidence type="ECO:0000256" key="1">
    <source>
        <dbReference type="ARBA" id="ARBA00000971"/>
    </source>
</evidence>
<dbReference type="PROSITE" id="PS50198">
    <property type="entry name" value="PPIC_PPIASE_2"/>
    <property type="match status" value="1"/>
</dbReference>
<dbReference type="InterPro" id="IPR050245">
    <property type="entry name" value="PrsA_foldase"/>
</dbReference>
<evidence type="ECO:0000256" key="3">
    <source>
        <dbReference type="ARBA" id="ARBA00013194"/>
    </source>
</evidence>
<dbReference type="Pfam" id="PF13616">
    <property type="entry name" value="Rotamase_3"/>
    <property type="match status" value="1"/>
</dbReference>
<evidence type="ECO:0000256" key="7">
    <source>
        <dbReference type="PROSITE-ProRule" id="PRU00278"/>
    </source>
</evidence>
<dbReference type="AlphaFoldDB" id="A0A8D5AID8"/>
<feature type="compositionally biased region" description="Basic and acidic residues" evidence="8">
    <location>
        <begin position="305"/>
        <end position="325"/>
    </location>
</feature>
<keyword evidence="5 7" id="KW-0697">Rotamase</keyword>